<dbReference type="PANTHER" id="PTHR24061:SF422">
    <property type="entry name" value="G-PROTEIN COUPLED RECEPTORS FAMILY 3 PROFILE DOMAIN-CONTAINING PROTEIN"/>
    <property type="match status" value="1"/>
</dbReference>
<dbReference type="Pfam" id="PF01094">
    <property type="entry name" value="ANF_receptor"/>
    <property type="match status" value="1"/>
</dbReference>
<proteinExistence type="inferred from homology"/>
<comment type="similarity">
    <text evidence="11">Belongs to the G-protein coupled receptor 3 family. TAS1R subfamily.</text>
</comment>
<feature type="transmembrane region" description="Helical" evidence="12">
    <location>
        <begin position="731"/>
        <end position="753"/>
    </location>
</feature>
<dbReference type="InParanoid" id="A0A4W3HAL0"/>
<evidence type="ECO:0000256" key="12">
    <source>
        <dbReference type="SAM" id="Phobius"/>
    </source>
</evidence>
<keyword evidence="6" id="KW-0297">G-protein coupled receptor</keyword>
<feature type="domain" description="G-protein coupled receptors family 3 profile" evidence="13">
    <location>
        <begin position="576"/>
        <end position="839"/>
    </location>
</feature>
<dbReference type="Gene3D" id="2.10.50.30">
    <property type="entry name" value="GPCR, family 3, nine cysteines domain"/>
    <property type="match status" value="1"/>
</dbReference>
<keyword evidence="2" id="KW-1003">Cell membrane</keyword>
<evidence type="ECO:0000256" key="3">
    <source>
        <dbReference type="ARBA" id="ARBA00022692"/>
    </source>
</evidence>
<dbReference type="SUPFAM" id="SSF53822">
    <property type="entry name" value="Periplasmic binding protein-like I"/>
    <property type="match status" value="1"/>
</dbReference>
<dbReference type="Pfam" id="PF07562">
    <property type="entry name" value="NCD3G"/>
    <property type="match status" value="1"/>
</dbReference>
<reference evidence="15" key="3">
    <citation type="journal article" date="2014" name="Nature">
        <title>Elephant shark genome provides unique insights into gnathostome evolution.</title>
        <authorList>
            <consortium name="International Elephant Shark Genome Sequencing Consortium"/>
            <person name="Venkatesh B."/>
            <person name="Lee A.P."/>
            <person name="Ravi V."/>
            <person name="Maurya A.K."/>
            <person name="Lian M.M."/>
            <person name="Swann J.B."/>
            <person name="Ohta Y."/>
            <person name="Flajnik M.F."/>
            <person name="Sutoh Y."/>
            <person name="Kasahara M."/>
            <person name="Hoon S."/>
            <person name="Gangu V."/>
            <person name="Roy S.W."/>
            <person name="Irimia M."/>
            <person name="Korzh V."/>
            <person name="Kondrychyn I."/>
            <person name="Lim Z.W."/>
            <person name="Tay B.H."/>
            <person name="Tohari S."/>
            <person name="Kong K.W."/>
            <person name="Ho S."/>
            <person name="Lorente-Galdos B."/>
            <person name="Quilez J."/>
            <person name="Marques-Bonet T."/>
            <person name="Raney B.J."/>
            <person name="Ingham P.W."/>
            <person name="Tay A."/>
            <person name="Hillier L.W."/>
            <person name="Minx P."/>
            <person name="Boehm T."/>
            <person name="Wilson R.K."/>
            <person name="Brenner S."/>
            <person name="Warren W.C."/>
        </authorList>
    </citation>
    <scope>NUCLEOTIDE SEQUENCE [LARGE SCALE GENOMIC DNA]</scope>
</reference>
<dbReference type="FunFam" id="3.40.50.2300:FF:000016">
    <property type="entry name" value="Taste 1 receptor member 2"/>
    <property type="match status" value="1"/>
</dbReference>
<evidence type="ECO:0000256" key="6">
    <source>
        <dbReference type="ARBA" id="ARBA00023040"/>
    </source>
</evidence>
<evidence type="ECO:0000256" key="5">
    <source>
        <dbReference type="ARBA" id="ARBA00022989"/>
    </source>
</evidence>
<dbReference type="OrthoDB" id="5984008at2759"/>
<name>A0A4W3HAL0_CALMI</name>
<evidence type="ECO:0000256" key="7">
    <source>
        <dbReference type="ARBA" id="ARBA00023136"/>
    </source>
</evidence>
<reference evidence="14" key="5">
    <citation type="submission" date="2025-09" db="UniProtKB">
        <authorList>
            <consortium name="Ensembl"/>
        </authorList>
    </citation>
    <scope>IDENTIFICATION</scope>
</reference>
<evidence type="ECO:0000256" key="8">
    <source>
        <dbReference type="ARBA" id="ARBA00023170"/>
    </source>
</evidence>
<dbReference type="FunFam" id="2.10.50.30:FF:000004">
    <property type="entry name" value="Taste receptor type 1 member 3-like protein"/>
    <property type="match status" value="1"/>
</dbReference>
<dbReference type="InterPro" id="IPR001828">
    <property type="entry name" value="ANF_lig-bd_rcpt"/>
</dbReference>
<feature type="transmembrane region" description="Helical" evidence="12">
    <location>
        <begin position="610"/>
        <end position="634"/>
    </location>
</feature>
<feature type="transmembrane region" description="Helical" evidence="12">
    <location>
        <begin position="689"/>
        <end position="711"/>
    </location>
</feature>
<evidence type="ECO:0000256" key="4">
    <source>
        <dbReference type="ARBA" id="ARBA00022729"/>
    </source>
</evidence>
<feature type="transmembrane region" description="Helical" evidence="12">
    <location>
        <begin position="575"/>
        <end position="598"/>
    </location>
</feature>
<evidence type="ECO:0000256" key="2">
    <source>
        <dbReference type="ARBA" id="ARBA00022475"/>
    </source>
</evidence>
<dbReference type="InterPro" id="IPR017978">
    <property type="entry name" value="GPCR_3_C"/>
</dbReference>
<sequence length="911" mass="102655">MLHPVSTFITCPVPQLSCHSRRCVIDLLNMFPMHLILAVSCWVLCFNSARLCDTPDILIANSSGDIIIGGLFPIHRVGPDTNRTQPGPITCSDFNPNSFITANAMIYSIDQINNSTLLPGIKLGYEIYDTCSDVIAAVEATTRFLSTSENCVEVRCNYTDYRPNIKVVVGSTFSEVSIAVARILNRYLMPQVAYAASAKLLSNKNRFASFLRTVPSDIHQTQALAELVKKFNWNWIAVIATNDDYGRSAMNDFIVKSQNLNICFEFSELIPIYEGEAQNARIEEIAKKIKNSTSNVIVVFVRGQFVKLLFKKIKMLKVKKTWIASDAWSNSRNVADLDDTADVGKIMGIVFKNGDIRNFPDYMQTLNRSSTNIKFINNYYKTNCVASEDNLTDCIRISYAYRVNLAIRAIAHALQKKLSCDSENCSRDFNFAPWQLLNFLKNVSFTHENGKFEFDDSGDFTDGYDFISWQLVNGSVQFQPIGGYDLKTKKVIINDSYFNTVKIKSSCSGTCQPGERKNVSSTNSCCYGCIPCPAGRYSERNDSNDCDVCPGDWWSEKGSSTCKPRTFEFLRWNDVVSIVLITFTCLGILVICVIVVLFRKNWGTPAVNAAGGWLSYLMLFSILLSLVSIFFFIGKPDNFKCQIRQPFFGISFTCCISCILVKSFRIILAFTFNPILRKKLKYIYKPVPIITIITGIQVIICTTWLLTMHPYVDKNASNSGIIFLSCQEGSIVGFGFMLSYIYLLAFICFIFAFKGRKAPDNYKEAKFITFSVLIYLIVWILFILVYINEEEGHKNLPAIEVVAILASIFGILCCQFGPTSYIVCFKNESNVESNYLVQVREYLKRKGQFVVPNPKISSETSVTELPSSSVPCTSESVVYQNPSNKEQINVLINEQTRTFASSSLRKRRGSW</sequence>
<evidence type="ECO:0000256" key="9">
    <source>
        <dbReference type="ARBA" id="ARBA00023180"/>
    </source>
</evidence>
<evidence type="ECO:0000256" key="10">
    <source>
        <dbReference type="ARBA" id="ARBA00023224"/>
    </source>
</evidence>
<dbReference type="InterPro" id="IPR000068">
    <property type="entry name" value="GPCR_3_Ca_sens_rcpt-rel"/>
</dbReference>
<dbReference type="GO" id="GO:0004930">
    <property type="term" value="F:G protein-coupled receptor activity"/>
    <property type="evidence" value="ECO:0007669"/>
    <property type="project" value="UniProtKB-KW"/>
</dbReference>
<organism evidence="14 15">
    <name type="scientific">Callorhinchus milii</name>
    <name type="common">Ghost shark</name>
    <dbReference type="NCBI Taxonomy" id="7868"/>
    <lineage>
        <taxon>Eukaryota</taxon>
        <taxon>Metazoa</taxon>
        <taxon>Chordata</taxon>
        <taxon>Craniata</taxon>
        <taxon>Vertebrata</taxon>
        <taxon>Chondrichthyes</taxon>
        <taxon>Holocephali</taxon>
        <taxon>Chimaeriformes</taxon>
        <taxon>Callorhinchidae</taxon>
        <taxon>Callorhinchus</taxon>
    </lineage>
</organism>
<keyword evidence="3 12" id="KW-0812">Transmembrane</keyword>
<dbReference type="InterPro" id="IPR011500">
    <property type="entry name" value="GPCR_3_9-Cys_dom"/>
</dbReference>
<evidence type="ECO:0000256" key="11">
    <source>
        <dbReference type="ARBA" id="ARBA00038492"/>
    </source>
</evidence>
<dbReference type="Proteomes" id="UP000314986">
    <property type="component" value="Unassembled WGS sequence"/>
</dbReference>
<keyword evidence="5 12" id="KW-1133">Transmembrane helix</keyword>
<keyword evidence="9" id="KW-0325">Glycoprotein</keyword>
<evidence type="ECO:0000313" key="15">
    <source>
        <dbReference type="Proteomes" id="UP000314986"/>
    </source>
</evidence>
<evidence type="ECO:0000313" key="14">
    <source>
        <dbReference type="Ensembl" id="ENSCMIP00000012385.1"/>
    </source>
</evidence>
<feature type="transmembrane region" description="Helical" evidence="12">
    <location>
        <begin position="646"/>
        <end position="668"/>
    </location>
</feature>
<dbReference type="STRING" id="7868.ENSCMIP00000012385"/>
<protein>
    <submittedName>
        <fullName evidence="14">G-protein coupled receptor family C group 6 member A-like</fullName>
    </submittedName>
</protein>
<feature type="transmembrane region" description="Helical" evidence="12">
    <location>
        <begin position="765"/>
        <end position="787"/>
    </location>
</feature>
<dbReference type="PRINTS" id="PR00248">
    <property type="entry name" value="GPCRMGR"/>
</dbReference>
<dbReference type="PANTHER" id="PTHR24061">
    <property type="entry name" value="CALCIUM-SENSING RECEPTOR-RELATED"/>
    <property type="match status" value="1"/>
</dbReference>
<dbReference type="InterPro" id="IPR000337">
    <property type="entry name" value="GPCR_3"/>
</dbReference>
<dbReference type="InterPro" id="IPR038550">
    <property type="entry name" value="GPCR_3_9-Cys_sf"/>
</dbReference>
<evidence type="ECO:0000256" key="1">
    <source>
        <dbReference type="ARBA" id="ARBA00004651"/>
    </source>
</evidence>
<dbReference type="GeneTree" id="ENSGT00940000158416"/>
<evidence type="ECO:0000259" key="13">
    <source>
        <dbReference type="PROSITE" id="PS50259"/>
    </source>
</evidence>
<dbReference type="GO" id="GO:0005886">
    <property type="term" value="C:plasma membrane"/>
    <property type="evidence" value="ECO:0007669"/>
    <property type="project" value="UniProtKB-SubCell"/>
</dbReference>
<dbReference type="KEGG" id="cmk:103182618"/>
<keyword evidence="7 12" id="KW-0472">Membrane</keyword>
<dbReference type="PROSITE" id="PS50259">
    <property type="entry name" value="G_PROTEIN_RECEP_F3_4"/>
    <property type="match status" value="1"/>
</dbReference>
<keyword evidence="8" id="KW-0675">Receptor</keyword>
<keyword evidence="4" id="KW-0732">Signal</keyword>
<reference evidence="15" key="2">
    <citation type="journal article" date="2007" name="PLoS Biol.">
        <title>Survey sequencing and comparative analysis of the elephant shark (Callorhinchus milii) genome.</title>
        <authorList>
            <person name="Venkatesh B."/>
            <person name="Kirkness E.F."/>
            <person name="Loh Y.H."/>
            <person name="Halpern A.L."/>
            <person name="Lee A.P."/>
            <person name="Johnson J."/>
            <person name="Dandona N."/>
            <person name="Viswanathan L.D."/>
            <person name="Tay A."/>
            <person name="Venter J.C."/>
            <person name="Strausberg R.L."/>
            <person name="Brenner S."/>
        </authorList>
    </citation>
    <scope>NUCLEOTIDE SEQUENCE [LARGE SCALE GENOMIC DNA]</scope>
</reference>
<keyword evidence="10" id="KW-0807">Transducer</keyword>
<dbReference type="Gene3D" id="3.40.50.2300">
    <property type="match status" value="2"/>
</dbReference>
<reference evidence="15" key="1">
    <citation type="journal article" date="2006" name="Science">
        <title>Ancient noncoding elements conserved in the human genome.</title>
        <authorList>
            <person name="Venkatesh B."/>
            <person name="Kirkness E.F."/>
            <person name="Loh Y.H."/>
            <person name="Halpern A.L."/>
            <person name="Lee A.P."/>
            <person name="Johnson J."/>
            <person name="Dandona N."/>
            <person name="Viswanathan L.D."/>
            <person name="Tay A."/>
            <person name="Venter J.C."/>
            <person name="Strausberg R.L."/>
            <person name="Brenner S."/>
        </authorList>
    </citation>
    <scope>NUCLEOTIDE SEQUENCE [LARGE SCALE GENOMIC DNA]</scope>
</reference>
<dbReference type="Pfam" id="PF00003">
    <property type="entry name" value="7tm_3"/>
    <property type="match status" value="1"/>
</dbReference>
<feature type="transmembrane region" description="Helical" evidence="12">
    <location>
        <begin position="799"/>
        <end position="824"/>
    </location>
</feature>
<dbReference type="GeneID" id="103182618"/>
<keyword evidence="15" id="KW-1185">Reference proteome</keyword>
<dbReference type="AlphaFoldDB" id="A0A4W3HAL0"/>
<dbReference type="Ensembl" id="ENSCMIT00000012673.1">
    <property type="protein sequence ID" value="ENSCMIP00000012385.1"/>
    <property type="gene ID" value="ENSCMIG00000006308.1"/>
</dbReference>
<dbReference type="InterPro" id="IPR028082">
    <property type="entry name" value="Peripla_BP_I"/>
</dbReference>
<reference evidence="14" key="4">
    <citation type="submission" date="2025-08" db="UniProtKB">
        <authorList>
            <consortium name="Ensembl"/>
        </authorList>
    </citation>
    <scope>IDENTIFICATION</scope>
</reference>
<accession>A0A4W3HAL0</accession>
<comment type="subcellular location">
    <subcellularLocation>
        <location evidence="1">Cell membrane</location>
        <topology evidence="1">Multi-pass membrane protein</topology>
    </subcellularLocation>
</comment>
<gene>
    <name evidence="14" type="primary">LOC103182618</name>
</gene>
<dbReference type="GO" id="GO:0050909">
    <property type="term" value="P:sensory perception of taste"/>
    <property type="evidence" value="ECO:0007669"/>
    <property type="project" value="UniProtKB-ARBA"/>
</dbReference>